<dbReference type="KEGG" id="pami:JCM7686_1435"/>
<evidence type="ECO:0000259" key="2">
    <source>
        <dbReference type="Pfam" id="PF09347"/>
    </source>
</evidence>
<dbReference type="OrthoDB" id="9772660at2"/>
<name>S5YTI8_PARAH</name>
<dbReference type="Proteomes" id="UP000015480">
    <property type="component" value="Chromosome"/>
</dbReference>
<dbReference type="InterPro" id="IPR018959">
    <property type="entry name" value="DUF1989"/>
</dbReference>
<dbReference type="AlphaFoldDB" id="S5YTI8"/>
<feature type="region of interest" description="Disordered" evidence="1">
    <location>
        <begin position="190"/>
        <end position="222"/>
    </location>
</feature>
<dbReference type="RefSeq" id="WP_020950174.1">
    <property type="nucleotide sequence ID" value="NC_022041.1"/>
</dbReference>
<reference evidence="3 4" key="1">
    <citation type="journal article" date="2014" name="BMC Genomics">
        <title>Architecture and functions of a multipartite genome of the methylotrophic bacterium Paracoccus aminophilus JCM 7686, containing primary and secondary chromids.</title>
        <authorList>
            <person name="Dziewit L."/>
            <person name="Czarnecki J."/>
            <person name="Wibberg D."/>
            <person name="Radlinska M."/>
            <person name="Mrozek P."/>
            <person name="Szymczak M."/>
            <person name="Schluter A."/>
            <person name="Puhler A."/>
            <person name="Bartosik D."/>
        </authorList>
    </citation>
    <scope>NUCLEOTIDE SEQUENCE [LARGE SCALE GENOMIC DNA]</scope>
    <source>
        <strain evidence="3">JCM 7686</strain>
    </source>
</reference>
<dbReference type="Pfam" id="PF09347">
    <property type="entry name" value="DUF1989"/>
    <property type="match status" value="1"/>
</dbReference>
<dbReference type="HOGENOM" id="CLU_079904_1_2_5"/>
<proteinExistence type="predicted"/>
<evidence type="ECO:0000313" key="3">
    <source>
        <dbReference type="EMBL" id="AGT08536.1"/>
    </source>
</evidence>
<dbReference type="PANTHER" id="PTHR31527">
    <property type="entry name" value="RE64534P"/>
    <property type="match status" value="1"/>
</dbReference>
<organism evidence="3 4">
    <name type="scientific">Paracoccus aminophilus JCM 7686</name>
    <dbReference type="NCBI Taxonomy" id="1367847"/>
    <lineage>
        <taxon>Bacteria</taxon>
        <taxon>Pseudomonadati</taxon>
        <taxon>Pseudomonadota</taxon>
        <taxon>Alphaproteobacteria</taxon>
        <taxon>Rhodobacterales</taxon>
        <taxon>Paracoccaceae</taxon>
        <taxon>Paracoccus</taxon>
    </lineage>
</organism>
<evidence type="ECO:0000313" key="4">
    <source>
        <dbReference type="Proteomes" id="UP000015480"/>
    </source>
</evidence>
<dbReference type="eggNOG" id="COG3665">
    <property type="taxonomic scope" value="Bacteria"/>
</dbReference>
<evidence type="ECO:0000256" key="1">
    <source>
        <dbReference type="SAM" id="MobiDB-lite"/>
    </source>
</evidence>
<dbReference type="PANTHER" id="PTHR31527:SF0">
    <property type="entry name" value="RE64534P"/>
    <property type="match status" value="1"/>
</dbReference>
<gene>
    <name evidence="3" type="ORF">JCM7686_1435</name>
</gene>
<dbReference type="PATRIC" id="fig|1367847.3.peg.1407"/>
<dbReference type="STRING" id="1367847.JCM7686_1435"/>
<protein>
    <submittedName>
        <fullName evidence="3">Urea carboxylase-associated protein</fullName>
    </submittedName>
</protein>
<sequence>MTAPSDRIATAAPVQILPARHGRAVHLRQGQVLSIINLAGTQVVDLWALSAVDPLEYGAMEHTRSRNSSIFVECGMAVFSNRRRAMLTLIEDSSPGRHDTQLCPCSCELYRELTPEPHRSCTDNFHEALASVGLALPFAPASLNLFMNVPVAEDGSLRRLPPESRPGDTVTLRAEMDVTVILSACPQDITPINGGDQTPRDIGFTLDDARLSGPQPTGTRDD</sequence>
<keyword evidence="4" id="KW-1185">Reference proteome</keyword>
<accession>S5YTI8</accession>
<feature type="domain" description="DUF1989" evidence="2">
    <location>
        <begin position="16"/>
        <end position="178"/>
    </location>
</feature>
<dbReference type="EMBL" id="CP006650">
    <property type="protein sequence ID" value="AGT08536.1"/>
    <property type="molecule type" value="Genomic_DNA"/>
</dbReference>